<feature type="region of interest" description="Disordered" evidence="8">
    <location>
        <begin position="361"/>
        <end position="398"/>
    </location>
</feature>
<dbReference type="EC" id="3.4.19.1" evidence="5"/>
<evidence type="ECO:0000256" key="3">
    <source>
        <dbReference type="ARBA" id="ARBA00010040"/>
    </source>
</evidence>
<evidence type="ECO:0000259" key="10">
    <source>
        <dbReference type="Pfam" id="PF19283"/>
    </source>
</evidence>
<comment type="subcellular location">
    <subcellularLocation>
        <location evidence="2">Cytoplasm</location>
    </subcellularLocation>
</comment>
<feature type="compositionally biased region" description="Acidic residues" evidence="8">
    <location>
        <begin position="922"/>
        <end position="933"/>
    </location>
</feature>
<name>A0A5A8C3M8_CAFRO</name>
<feature type="domain" description="Acylamino-acid-releasing enzyme N-terminal" evidence="10">
    <location>
        <begin position="133"/>
        <end position="218"/>
    </location>
</feature>
<evidence type="ECO:0000259" key="9">
    <source>
        <dbReference type="Pfam" id="PF00326"/>
    </source>
</evidence>
<reference evidence="11 12" key="1">
    <citation type="submission" date="2019-07" db="EMBL/GenBank/DDBJ databases">
        <title>Genomes of Cafeteria roenbergensis.</title>
        <authorList>
            <person name="Fischer M.G."/>
            <person name="Hackl T."/>
            <person name="Roman M."/>
        </authorList>
    </citation>
    <scope>NUCLEOTIDE SEQUENCE [LARGE SCALE GENOMIC DNA]</scope>
    <source>
        <strain evidence="11 12">BVI</strain>
    </source>
</reference>
<accession>A0A5A8C3M8</accession>
<dbReference type="PANTHER" id="PTHR42776">
    <property type="entry name" value="SERINE PEPTIDASE S9 FAMILY MEMBER"/>
    <property type="match status" value="1"/>
</dbReference>
<dbReference type="GO" id="GO:0006508">
    <property type="term" value="P:proteolysis"/>
    <property type="evidence" value="ECO:0007669"/>
    <property type="project" value="InterPro"/>
</dbReference>
<dbReference type="AlphaFoldDB" id="A0A5A8C3M8"/>
<evidence type="ECO:0000256" key="1">
    <source>
        <dbReference type="ARBA" id="ARBA00000721"/>
    </source>
</evidence>
<dbReference type="Pfam" id="PF00326">
    <property type="entry name" value="Peptidase_S9"/>
    <property type="match status" value="1"/>
</dbReference>
<dbReference type="SUPFAM" id="SSF53474">
    <property type="entry name" value="alpha/beta-Hydrolases"/>
    <property type="match status" value="1"/>
</dbReference>
<feature type="compositionally biased region" description="Basic and acidic residues" evidence="8">
    <location>
        <begin position="277"/>
        <end position="297"/>
    </location>
</feature>
<dbReference type="PANTHER" id="PTHR42776:SF4">
    <property type="entry name" value="ACYLAMINO-ACID-RELEASING ENZYME"/>
    <property type="match status" value="1"/>
</dbReference>
<evidence type="ECO:0000256" key="6">
    <source>
        <dbReference type="ARBA" id="ARBA00022490"/>
    </source>
</evidence>
<feature type="domain" description="Peptidase S9 prolyl oligopeptidase catalytic" evidence="9">
    <location>
        <begin position="1061"/>
        <end position="1213"/>
    </location>
</feature>
<feature type="compositionally biased region" description="Polar residues" evidence="8">
    <location>
        <begin position="625"/>
        <end position="637"/>
    </location>
</feature>
<organism evidence="11 12">
    <name type="scientific">Cafeteria roenbergensis</name>
    <name type="common">Marine flagellate</name>
    <dbReference type="NCBI Taxonomy" id="33653"/>
    <lineage>
        <taxon>Eukaryota</taxon>
        <taxon>Sar</taxon>
        <taxon>Stramenopiles</taxon>
        <taxon>Bigyra</taxon>
        <taxon>Opalozoa</taxon>
        <taxon>Bicosoecida</taxon>
        <taxon>Cafeteriaceae</taxon>
        <taxon>Cafeteria</taxon>
    </lineage>
</organism>
<evidence type="ECO:0000256" key="4">
    <source>
        <dbReference type="ARBA" id="ARBA00011881"/>
    </source>
</evidence>
<feature type="region of interest" description="Disordered" evidence="8">
    <location>
        <begin position="736"/>
        <end position="785"/>
    </location>
</feature>
<feature type="compositionally biased region" description="Low complexity" evidence="8">
    <location>
        <begin position="381"/>
        <end position="398"/>
    </location>
</feature>
<gene>
    <name evidence="11" type="ORF">FNF29_07234</name>
</gene>
<keyword evidence="6" id="KW-0963">Cytoplasm</keyword>
<evidence type="ECO:0000256" key="5">
    <source>
        <dbReference type="ARBA" id="ARBA00012917"/>
    </source>
</evidence>
<feature type="region of interest" description="Disordered" evidence="8">
    <location>
        <begin position="899"/>
        <end position="933"/>
    </location>
</feature>
<dbReference type="GO" id="GO:0004252">
    <property type="term" value="F:serine-type endopeptidase activity"/>
    <property type="evidence" value="ECO:0007669"/>
    <property type="project" value="TreeGrafter"/>
</dbReference>
<dbReference type="GO" id="GO:0008242">
    <property type="term" value="F:omega peptidase activity"/>
    <property type="evidence" value="ECO:0007669"/>
    <property type="project" value="UniProtKB-EC"/>
</dbReference>
<dbReference type="InterPro" id="IPR001375">
    <property type="entry name" value="Peptidase_S9_cat"/>
</dbReference>
<dbReference type="Proteomes" id="UP000323011">
    <property type="component" value="Unassembled WGS sequence"/>
</dbReference>
<evidence type="ECO:0000256" key="7">
    <source>
        <dbReference type="ARBA" id="ARBA00022801"/>
    </source>
</evidence>
<comment type="caution">
    <text evidence="11">The sequence shown here is derived from an EMBL/GenBank/DDBJ whole genome shotgun (WGS) entry which is preliminary data.</text>
</comment>
<feature type="compositionally biased region" description="Low complexity" evidence="8">
    <location>
        <begin position="771"/>
        <end position="785"/>
    </location>
</feature>
<comment type="catalytic activity">
    <reaction evidence="1">
        <text>Cleavage of an N-acetyl or N-formyl amino acid from the N-terminus of a polypeptide.</text>
        <dbReference type="EC" id="3.4.19.1"/>
    </reaction>
</comment>
<evidence type="ECO:0000313" key="11">
    <source>
        <dbReference type="EMBL" id="KAA0147682.1"/>
    </source>
</evidence>
<protein>
    <recommendedName>
        <fullName evidence="5">acylaminoacyl-peptidase</fullName>
        <ecNumber evidence="5">3.4.19.1</ecNumber>
    </recommendedName>
</protein>
<keyword evidence="12" id="KW-1185">Reference proteome</keyword>
<dbReference type="Pfam" id="PF19283">
    <property type="entry name" value="APEH_N"/>
    <property type="match status" value="1"/>
</dbReference>
<dbReference type="Gene3D" id="3.40.50.1820">
    <property type="entry name" value="alpha/beta hydrolase"/>
    <property type="match status" value="1"/>
</dbReference>
<dbReference type="EMBL" id="VLTN01000063">
    <property type="protein sequence ID" value="KAA0147682.1"/>
    <property type="molecule type" value="Genomic_DNA"/>
</dbReference>
<feature type="region of interest" description="Disordered" evidence="8">
    <location>
        <begin position="609"/>
        <end position="637"/>
    </location>
</feature>
<feature type="compositionally biased region" description="Basic and acidic residues" evidence="8">
    <location>
        <begin position="367"/>
        <end position="377"/>
    </location>
</feature>
<evidence type="ECO:0000256" key="8">
    <source>
        <dbReference type="SAM" id="MobiDB-lite"/>
    </source>
</evidence>
<dbReference type="InterPro" id="IPR029058">
    <property type="entry name" value="AB_hydrolase_fold"/>
</dbReference>
<keyword evidence="7" id="KW-0378">Hydrolase</keyword>
<feature type="compositionally biased region" description="Low complexity" evidence="8">
    <location>
        <begin position="910"/>
        <end position="921"/>
    </location>
</feature>
<dbReference type="GO" id="GO:0005737">
    <property type="term" value="C:cytoplasm"/>
    <property type="evidence" value="ECO:0007669"/>
    <property type="project" value="UniProtKB-SubCell"/>
</dbReference>
<sequence>MSAAKSTAKKLAREMRLVQAVRAQIPGALVAGTVRSSAFAPQLLEVTAVRSARDMDAECVRRIIHRGVCEVSSADGRPTLGAPRWACAPALGPSDASTLSPSGALSVTFKTETGSKPGAKARRFLTIIDTATQSLVRSVEVTAVHGAFVADDDFGGVSWTANEDALVYVADRNPPKRSSTDRDGWAYADQESWGELTGGMARPSIFVVSMTSGRVAQVPTDIPASADKKAAFADRDAAMAALRLAEPADAAAGGKRTSQQHQQQHQQHQQAANADGDSGKDDAKPLPTSARHERPVAAEELSCGQPQVGGSAGDEWLVFSAASPLPVRLGSTYCMNRPWSVWAAPLSGALAALHRPLPEGEGAGRAADADRAADAGKSETAADAGAAADSGSADDPATDPSDFVAALPYIAKLNDSRRWCRSARISAAGDAIVWLQTPHILTHGAASAVSRLAWADVAAEVHAAGMAAAAEAEARLRSAQAAAKAAPAADASSQASEEASGKLPEGFANAWVDASAICLPALAELVPRMAAPCYGGVERAEPPEDVDGRVFESPPKTAMTGSAVGSAAFAGIYTNSLPRRALTADGKWMLLTAQDGLDQALIRVRLASDPEDEEEAPGTVHRCSANPSDTPFTSWTSGSARNPCEGFTLLDLAALPSIDERSGSAGDVALVSGGTLTSPDALGLVLAGSARGAVASMAAAAGAGAGAAGAGAGAGDSAIAGSSDGASDGCAVWHRVWSPSEGNSPDEATVWSRGAGVSDRPADDVAGEGGSAASAGASDDGADPAVRGAVSPAVVWRGGAAAAFPVTKALPIANRTAGGGRISVTADDVDVASVVRNSTTTIIPLWRRCLPATRSADEGALPMRELPGTDGVALPGEGSAEFNADAALVEVAVVMPGDDVPVPKKHRAGSAESGGETAAEGETAEGETAEGETADGVALCRPVVLLLHGGPHSALPGLLSPTVVSMLAEGYGVVFVNFRGSLGYGERSVNSLPGLCGRRDVEDCELALRVAVEASRNRGAGGASSASDSEALHGWGRPLTSARLGRTSAGARGQASAACGELDASRVVAWGGSHGGFLGAHLTAGRGSVAAACLRNPVIDVAAMASATDIPEWCLAEGAGATMDPSQRWYSPEVAAAMHASSPLYALRKGGAPTLVGIGSKDLRVPPFNGYLLHNTLRGQGVPSRLLVYPDDSHPMASFAADVDFCVNGLAWIRHFV</sequence>
<evidence type="ECO:0000256" key="2">
    <source>
        <dbReference type="ARBA" id="ARBA00004496"/>
    </source>
</evidence>
<evidence type="ECO:0000313" key="12">
    <source>
        <dbReference type="Proteomes" id="UP000323011"/>
    </source>
</evidence>
<feature type="region of interest" description="Disordered" evidence="8">
    <location>
        <begin position="248"/>
        <end position="309"/>
    </location>
</feature>
<comment type="subunit">
    <text evidence="4">Homotetramer.</text>
</comment>
<feature type="compositionally biased region" description="Low complexity" evidence="8">
    <location>
        <begin position="259"/>
        <end position="270"/>
    </location>
</feature>
<dbReference type="InterPro" id="IPR045550">
    <property type="entry name" value="AARE_N"/>
</dbReference>
<comment type="similarity">
    <text evidence="3">Belongs to the peptidase S9C family.</text>
</comment>
<proteinExistence type="inferred from homology"/>